<dbReference type="CDD" id="cd06558">
    <property type="entry name" value="crotonase-like"/>
    <property type="match status" value="1"/>
</dbReference>
<dbReference type="Proteomes" id="UP000285710">
    <property type="component" value="Unassembled WGS sequence"/>
</dbReference>
<protein>
    <recommendedName>
        <fullName evidence="2">3-hydroxyisobutyryl-CoA hydrolase</fullName>
        <ecNumber evidence="2">3.1.2.4</ecNumber>
    </recommendedName>
</protein>
<keyword evidence="5" id="KW-0413">Isomerase</keyword>
<dbReference type="RefSeq" id="WP_128269316.1">
    <property type="nucleotide sequence ID" value="NZ_SAUW01000006.1"/>
</dbReference>
<dbReference type="InterPro" id="IPR032259">
    <property type="entry name" value="HIBYL-CoA-H"/>
</dbReference>
<dbReference type="PANTHER" id="PTHR43176:SF3">
    <property type="entry name" value="3-HYDROXYISOBUTYRYL-COA HYDROLASE, MITOCHONDRIAL"/>
    <property type="match status" value="1"/>
</dbReference>
<dbReference type="EC" id="3.1.2.4" evidence="2"/>
<dbReference type="PANTHER" id="PTHR43176">
    <property type="entry name" value="3-HYDROXYISOBUTYRYL-COA HYDROLASE-RELATED"/>
    <property type="match status" value="1"/>
</dbReference>
<dbReference type="Gene3D" id="3.90.226.10">
    <property type="entry name" value="2-enoyl-CoA Hydratase, Chain A, domain 1"/>
    <property type="match status" value="1"/>
</dbReference>
<dbReference type="GO" id="GO:0003860">
    <property type="term" value="F:3-hydroxyisobutyryl-CoA hydrolase activity"/>
    <property type="evidence" value="ECO:0007669"/>
    <property type="project" value="UniProtKB-EC"/>
</dbReference>
<name>A0A443IXN4_9RHOB</name>
<dbReference type="GO" id="GO:0005829">
    <property type="term" value="C:cytosol"/>
    <property type="evidence" value="ECO:0007669"/>
    <property type="project" value="TreeGrafter"/>
</dbReference>
<evidence type="ECO:0000313" key="6">
    <source>
        <dbReference type="Proteomes" id="UP000285710"/>
    </source>
</evidence>
<evidence type="ECO:0000256" key="3">
    <source>
        <dbReference type="ARBA" id="ARBA00022801"/>
    </source>
</evidence>
<dbReference type="GO" id="GO:0006574">
    <property type="term" value="P:L-valine catabolic process"/>
    <property type="evidence" value="ECO:0007669"/>
    <property type="project" value="TreeGrafter"/>
</dbReference>
<dbReference type="AlphaFoldDB" id="A0A443IXN4"/>
<comment type="catalytic activity">
    <reaction evidence="1">
        <text>3-hydroxy-2-methylpropanoyl-CoA + H2O = 3-hydroxy-2-methylpropanoate + CoA + H(+)</text>
        <dbReference type="Rhea" id="RHEA:20888"/>
        <dbReference type="ChEBI" id="CHEBI:11805"/>
        <dbReference type="ChEBI" id="CHEBI:15377"/>
        <dbReference type="ChEBI" id="CHEBI:15378"/>
        <dbReference type="ChEBI" id="CHEBI:57287"/>
        <dbReference type="ChEBI" id="CHEBI:57340"/>
        <dbReference type="EC" id="3.1.2.4"/>
    </reaction>
</comment>
<keyword evidence="6" id="KW-1185">Reference proteome</keyword>
<evidence type="ECO:0000256" key="1">
    <source>
        <dbReference type="ARBA" id="ARBA00001709"/>
    </source>
</evidence>
<proteinExistence type="predicted"/>
<accession>A0A443IXN4</accession>
<dbReference type="Pfam" id="PF16113">
    <property type="entry name" value="ECH_2"/>
    <property type="match status" value="1"/>
</dbReference>
<evidence type="ECO:0000313" key="5">
    <source>
        <dbReference type="EMBL" id="RWR12938.1"/>
    </source>
</evidence>
<dbReference type="InterPro" id="IPR045004">
    <property type="entry name" value="ECH_dom"/>
</dbReference>
<keyword evidence="3" id="KW-0378">Hydrolase</keyword>
<dbReference type="SUPFAM" id="SSF52096">
    <property type="entry name" value="ClpP/crotonase"/>
    <property type="match status" value="1"/>
</dbReference>
<organism evidence="5 6">
    <name type="scientific">Paenirhodobacter populi</name>
    <dbReference type="NCBI Taxonomy" id="2306993"/>
    <lineage>
        <taxon>Bacteria</taxon>
        <taxon>Pseudomonadati</taxon>
        <taxon>Pseudomonadota</taxon>
        <taxon>Alphaproteobacteria</taxon>
        <taxon>Rhodobacterales</taxon>
        <taxon>Rhodobacter group</taxon>
        <taxon>Paenirhodobacter</taxon>
    </lineage>
</organism>
<feature type="domain" description="Enoyl-CoA hydratase/isomerase" evidence="4">
    <location>
        <begin position="15"/>
        <end position="320"/>
    </location>
</feature>
<evidence type="ECO:0000259" key="4">
    <source>
        <dbReference type="Pfam" id="PF16113"/>
    </source>
</evidence>
<comment type="caution">
    <text evidence="5">The sequence shown here is derived from an EMBL/GenBank/DDBJ whole genome shotgun (WGS) entry which is preliminary data.</text>
</comment>
<dbReference type="GO" id="GO:0016853">
    <property type="term" value="F:isomerase activity"/>
    <property type="evidence" value="ECO:0007669"/>
    <property type="project" value="UniProtKB-KW"/>
</dbReference>
<dbReference type="EMBL" id="SAUW01000006">
    <property type="protein sequence ID" value="RWR12938.1"/>
    <property type="molecule type" value="Genomic_DNA"/>
</dbReference>
<dbReference type="InterPro" id="IPR029045">
    <property type="entry name" value="ClpP/crotonase-like_dom_sf"/>
</dbReference>
<sequence length="345" mass="37617">MTETWMSARKVGRAGWLTFTRPQALNALDGGMAAVVTQALRDWRNDPEVDLVMIDAEGPRAFCAGGDIAAVWHAARRGDFRTGAEFFRDEYRMNALIAEYPKPVIAFMQGFTMGGGVGVGGHARHRIVGETTKIAMPETGIGLVPDVGGTLILARAPGRIGEYLGVTGSRIEAADALLAGFVDLYIPEAEWPSLKARLAETGDPGVLPSGHVPPPGRLADLQAEIDRIFALPDMRAIIDALEATGTAFAAETLAVLRRNCALSEEATLRLVRMTRETPTIRDALSNEFRFTLRAAKRGEFIEGVRAQLIEKDRNPNWTWTLDTLPAAKPDEMLAPLPAEWRIDFI</sequence>
<reference evidence="5 6" key="1">
    <citation type="submission" date="2019-01" db="EMBL/GenBank/DDBJ databases">
        <title>Sinorhodobacter populi sp. nov. isolated from the symptomatic bark tissue of Populus euramericana canker.</title>
        <authorList>
            <person name="Xu G."/>
        </authorList>
    </citation>
    <scope>NUCLEOTIDE SEQUENCE [LARGE SCALE GENOMIC DNA]</scope>
    <source>
        <strain evidence="5 6">2D-5</strain>
    </source>
</reference>
<evidence type="ECO:0000256" key="2">
    <source>
        <dbReference type="ARBA" id="ARBA00011915"/>
    </source>
</evidence>
<gene>
    <name evidence="5" type="ORF">D2T33_06975</name>
</gene>
<dbReference type="NCBIfam" id="NF004127">
    <property type="entry name" value="PRK05617.1"/>
    <property type="match status" value="1"/>
</dbReference>
<reference evidence="5 6" key="2">
    <citation type="submission" date="2019-01" db="EMBL/GenBank/DDBJ databases">
        <authorList>
            <person name="Li Y."/>
        </authorList>
    </citation>
    <scope>NUCLEOTIDE SEQUENCE [LARGE SCALE GENOMIC DNA]</scope>
    <source>
        <strain evidence="5 6">2D-5</strain>
    </source>
</reference>